<dbReference type="Proteomes" id="UP001229421">
    <property type="component" value="Unassembled WGS sequence"/>
</dbReference>
<evidence type="ECO:0000313" key="2">
    <source>
        <dbReference type="Proteomes" id="UP001229421"/>
    </source>
</evidence>
<gene>
    <name evidence="1" type="ORF">QVD17_27159</name>
</gene>
<dbReference type="PANTHER" id="PTHR20961:SF108">
    <property type="entry name" value="GLYCOSYLTRANSFERASE"/>
    <property type="match status" value="1"/>
</dbReference>
<keyword evidence="2" id="KW-1185">Reference proteome</keyword>
<evidence type="ECO:0008006" key="3">
    <source>
        <dbReference type="Google" id="ProtNLM"/>
    </source>
</evidence>
<dbReference type="AlphaFoldDB" id="A0AAD8NRE1"/>
<protein>
    <recommendedName>
        <fullName evidence="3">Glycosyltransferase</fullName>
    </recommendedName>
</protein>
<dbReference type="InterPro" id="IPR007657">
    <property type="entry name" value="Glycosyltransferase_61"/>
</dbReference>
<reference evidence="1" key="1">
    <citation type="journal article" date="2023" name="bioRxiv">
        <title>Improved chromosome-level genome assembly for marigold (Tagetes erecta).</title>
        <authorList>
            <person name="Jiang F."/>
            <person name="Yuan L."/>
            <person name="Wang S."/>
            <person name="Wang H."/>
            <person name="Xu D."/>
            <person name="Wang A."/>
            <person name="Fan W."/>
        </authorList>
    </citation>
    <scope>NUCLEOTIDE SEQUENCE</scope>
    <source>
        <strain evidence="1">WSJ</strain>
        <tissue evidence="1">Leaf</tissue>
    </source>
</reference>
<dbReference type="GO" id="GO:0016757">
    <property type="term" value="F:glycosyltransferase activity"/>
    <property type="evidence" value="ECO:0007669"/>
    <property type="project" value="InterPro"/>
</dbReference>
<accession>A0AAD8NRE1</accession>
<organism evidence="1 2">
    <name type="scientific">Tagetes erecta</name>
    <name type="common">African marigold</name>
    <dbReference type="NCBI Taxonomy" id="13708"/>
    <lineage>
        <taxon>Eukaryota</taxon>
        <taxon>Viridiplantae</taxon>
        <taxon>Streptophyta</taxon>
        <taxon>Embryophyta</taxon>
        <taxon>Tracheophyta</taxon>
        <taxon>Spermatophyta</taxon>
        <taxon>Magnoliopsida</taxon>
        <taxon>eudicotyledons</taxon>
        <taxon>Gunneridae</taxon>
        <taxon>Pentapetalae</taxon>
        <taxon>asterids</taxon>
        <taxon>campanulids</taxon>
        <taxon>Asterales</taxon>
        <taxon>Asteraceae</taxon>
        <taxon>Asteroideae</taxon>
        <taxon>Heliantheae alliance</taxon>
        <taxon>Tageteae</taxon>
        <taxon>Tagetes</taxon>
    </lineage>
</organism>
<name>A0AAD8NRE1_TARER</name>
<comment type="caution">
    <text evidence="1">The sequence shown here is derived from an EMBL/GenBank/DDBJ whole genome shotgun (WGS) entry which is preliminary data.</text>
</comment>
<sequence length="153" mass="16485">MVKMMKELGFRVIIASSDKIMSNIEKFSHVTNSCSVMVGAHGAGLANELFLPDGAVMIQVRPLGFQYGVDAFYSEPGPVDIVVSAAGRQILLDSKPPSTVVTNSTVVKKDAAVITSQVKKLQVQSSSTVLNKDHNHNHNDQSTEYLLTRLLGG</sequence>
<dbReference type="PANTHER" id="PTHR20961">
    <property type="entry name" value="GLYCOSYLTRANSFERASE"/>
    <property type="match status" value="1"/>
</dbReference>
<evidence type="ECO:0000313" key="1">
    <source>
        <dbReference type="EMBL" id="KAK1418023.1"/>
    </source>
</evidence>
<dbReference type="EMBL" id="JAUHHV010000007">
    <property type="protein sequence ID" value="KAK1418023.1"/>
    <property type="molecule type" value="Genomic_DNA"/>
</dbReference>
<proteinExistence type="predicted"/>